<dbReference type="Gene3D" id="3.30.110.40">
    <property type="entry name" value="TusA-like domain"/>
    <property type="match status" value="1"/>
</dbReference>
<reference evidence="2" key="1">
    <citation type="submission" date="2013-08" db="EMBL/GenBank/DDBJ databases">
        <authorList>
            <person name="Mendez C."/>
            <person name="Richter M."/>
            <person name="Ferrer M."/>
            <person name="Sanchez J."/>
        </authorList>
    </citation>
    <scope>NUCLEOTIDE SEQUENCE</scope>
</reference>
<sequence>MEVEGCVLPDEAYVDLENDVWIRTEGPGAPWTVGILSSLASLAGRFVSVRFRPGEGLWKRGQSLATLESFRFTGPFRVPVDARVMARNEALAGRPKLLNDEPYAAGWVARILPEDGPEHPPYPRAAEVAEELRWKIRALRIHCYPAAPDLELYEIGSECSATLSRLDEEIARLEPRDVILLVVDDPTAPIELVRWERQSGNRILYQGRDGELYQYLIRKEPASRPVQKTSRGS</sequence>
<reference evidence="2" key="2">
    <citation type="journal article" date="2014" name="ISME J.">
        <title>Microbial stratification in low pH oxic and suboxic macroscopic growths along an acid mine drainage.</title>
        <authorList>
            <person name="Mendez-Garcia C."/>
            <person name="Mesa V."/>
            <person name="Sprenger R.R."/>
            <person name="Richter M."/>
            <person name="Diez M.S."/>
            <person name="Solano J."/>
            <person name="Bargiela R."/>
            <person name="Golyshina O.V."/>
            <person name="Manteca A."/>
            <person name="Ramos J.L."/>
            <person name="Gallego J.R."/>
            <person name="Llorente I."/>
            <person name="Martins Dos Santos V.A."/>
            <person name="Jensen O.N."/>
            <person name="Pelaez A.I."/>
            <person name="Sanchez J."/>
            <person name="Ferrer M."/>
        </authorList>
    </citation>
    <scope>NUCLEOTIDE SEQUENCE</scope>
</reference>
<comment type="caution">
    <text evidence="2">The sequence shown here is derived from an EMBL/GenBank/DDBJ whole genome shotgun (WGS) entry which is preliminary data.</text>
</comment>
<evidence type="ECO:0000259" key="1">
    <source>
        <dbReference type="Pfam" id="PF01206"/>
    </source>
</evidence>
<dbReference type="GO" id="GO:0019464">
    <property type="term" value="P:glycine decarboxylation via glycine cleavage system"/>
    <property type="evidence" value="ECO:0007669"/>
    <property type="project" value="InterPro"/>
</dbReference>
<dbReference type="SUPFAM" id="SSF64307">
    <property type="entry name" value="SirA-like"/>
    <property type="match status" value="1"/>
</dbReference>
<dbReference type="InterPro" id="IPR011053">
    <property type="entry name" value="Single_hybrid_motif"/>
</dbReference>
<gene>
    <name evidence="2" type="ORF">B1B_16642</name>
</gene>
<dbReference type="CDD" id="cd00291">
    <property type="entry name" value="SirA_YedF_YeeD"/>
    <property type="match status" value="1"/>
</dbReference>
<dbReference type="InterPro" id="IPR036868">
    <property type="entry name" value="TusA-like_sf"/>
</dbReference>
<dbReference type="InterPro" id="IPR001455">
    <property type="entry name" value="TusA-like"/>
</dbReference>
<dbReference type="Pfam" id="PF01597">
    <property type="entry name" value="GCV_H"/>
    <property type="match status" value="1"/>
</dbReference>
<organism evidence="2">
    <name type="scientific">mine drainage metagenome</name>
    <dbReference type="NCBI Taxonomy" id="410659"/>
    <lineage>
        <taxon>unclassified sequences</taxon>
        <taxon>metagenomes</taxon>
        <taxon>ecological metagenomes</taxon>
    </lineage>
</organism>
<dbReference type="GO" id="GO:0009249">
    <property type="term" value="P:protein lipoylation"/>
    <property type="evidence" value="ECO:0007669"/>
    <property type="project" value="TreeGrafter"/>
</dbReference>
<dbReference type="AlphaFoldDB" id="T1A2P6"/>
<dbReference type="GO" id="GO:0005960">
    <property type="term" value="C:glycine cleavage complex"/>
    <property type="evidence" value="ECO:0007669"/>
    <property type="project" value="InterPro"/>
</dbReference>
<dbReference type="PANTHER" id="PTHR11715:SF3">
    <property type="entry name" value="GLYCINE CLEAVAGE SYSTEM H PROTEIN-RELATED"/>
    <property type="match status" value="1"/>
</dbReference>
<proteinExistence type="predicted"/>
<dbReference type="Gene3D" id="2.40.50.100">
    <property type="match status" value="1"/>
</dbReference>
<dbReference type="PANTHER" id="PTHR11715">
    <property type="entry name" value="GLYCINE CLEAVAGE SYSTEM H PROTEIN"/>
    <property type="match status" value="1"/>
</dbReference>
<dbReference type="InterPro" id="IPR002930">
    <property type="entry name" value="GCV_H"/>
</dbReference>
<dbReference type="GO" id="GO:0005829">
    <property type="term" value="C:cytosol"/>
    <property type="evidence" value="ECO:0007669"/>
    <property type="project" value="TreeGrafter"/>
</dbReference>
<dbReference type="SUPFAM" id="SSF51230">
    <property type="entry name" value="Single hybrid motif"/>
    <property type="match status" value="1"/>
</dbReference>
<dbReference type="Pfam" id="PF01206">
    <property type="entry name" value="TusA"/>
    <property type="match status" value="1"/>
</dbReference>
<dbReference type="CDD" id="cd06848">
    <property type="entry name" value="GCS_H"/>
    <property type="match status" value="1"/>
</dbReference>
<evidence type="ECO:0000313" key="2">
    <source>
        <dbReference type="EMBL" id="EQD36090.1"/>
    </source>
</evidence>
<dbReference type="EMBL" id="AUZY01011082">
    <property type="protein sequence ID" value="EQD36090.1"/>
    <property type="molecule type" value="Genomic_DNA"/>
</dbReference>
<feature type="domain" description="UPF0033" evidence="1">
    <location>
        <begin position="156"/>
        <end position="219"/>
    </location>
</feature>
<protein>
    <submittedName>
        <fullName evidence="2">Glycine cleavage system protein H</fullName>
    </submittedName>
</protein>
<name>T1A2P6_9ZZZZ</name>
<dbReference type="InterPro" id="IPR033753">
    <property type="entry name" value="GCV_H/Fam206"/>
</dbReference>
<accession>T1A2P6</accession>